<dbReference type="PATRIC" id="fig|935700.4.peg.1498"/>
<sequence length="149" mass="15377">MRALPILILSALPAAADPVAELAEAAAERGEIFLGFGRESNSGTCANDAFAFERSGEEWHLVAEDSDGVFRLRPWPEGGDLHLTHNPIAGGFAVLVPQPGANSEAAQFAFALKCPAGAATASDCEALPPPLPTMTHLVSLEPGCLDGGS</sequence>
<accession>A0A0D1DAI9</accession>
<dbReference type="Proteomes" id="UP000032232">
    <property type="component" value="Unassembled WGS sequence"/>
</dbReference>
<dbReference type="RefSeq" id="WP_043918271.1">
    <property type="nucleotide sequence ID" value="NZ_FZPF01000006.1"/>
</dbReference>
<gene>
    <name evidence="2" type="ORF">jaqu_14470</name>
</gene>
<keyword evidence="1" id="KW-0732">Signal</keyword>
<protein>
    <submittedName>
        <fullName evidence="2">Uncharacterized protein</fullName>
    </submittedName>
</protein>
<dbReference type="AlphaFoldDB" id="A0A0D1DAI9"/>
<keyword evidence="3" id="KW-1185">Reference proteome</keyword>
<feature type="signal peptide" evidence="1">
    <location>
        <begin position="1"/>
        <end position="16"/>
    </location>
</feature>
<reference evidence="2 3" key="1">
    <citation type="submission" date="2015-02" db="EMBL/GenBank/DDBJ databases">
        <title>Genome Sequence of Jannaschia aquimarina DSM28248, a member of the Roseobacter clade.</title>
        <authorList>
            <person name="Voget S."/>
            <person name="Daniel R."/>
        </authorList>
    </citation>
    <scope>NUCLEOTIDE SEQUENCE [LARGE SCALE GENOMIC DNA]</scope>
    <source>
        <strain evidence="2 3">GSW-M26</strain>
    </source>
</reference>
<evidence type="ECO:0000313" key="2">
    <source>
        <dbReference type="EMBL" id="KIT16948.1"/>
    </source>
</evidence>
<feature type="chain" id="PRO_5002229400" evidence="1">
    <location>
        <begin position="17"/>
        <end position="149"/>
    </location>
</feature>
<name>A0A0D1DAI9_9RHOB</name>
<organism evidence="2 3">
    <name type="scientific">Jannaschia aquimarina</name>
    <dbReference type="NCBI Taxonomy" id="935700"/>
    <lineage>
        <taxon>Bacteria</taxon>
        <taxon>Pseudomonadati</taxon>
        <taxon>Pseudomonadota</taxon>
        <taxon>Alphaproteobacteria</taxon>
        <taxon>Rhodobacterales</taxon>
        <taxon>Roseobacteraceae</taxon>
        <taxon>Jannaschia</taxon>
    </lineage>
</organism>
<proteinExistence type="predicted"/>
<evidence type="ECO:0000256" key="1">
    <source>
        <dbReference type="SAM" id="SignalP"/>
    </source>
</evidence>
<evidence type="ECO:0000313" key="3">
    <source>
        <dbReference type="Proteomes" id="UP000032232"/>
    </source>
</evidence>
<dbReference type="EMBL" id="JYFE01000025">
    <property type="protein sequence ID" value="KIT16948.1"/>
    <property type="molecule type" value="Genomic_DNA"/>
</dbReference>
<comment type="caution">
    <text evidence="2">The sequence shown here is derived from an EMBL/GenBank/DDBJ whole genome shotgun (WGS) entry which is preliminary data.</text>
</comment>